<comment type="caution">
    <text evidence="3">The sequence shown here is derived from an EMBL/GenBank/DDBJ whole genome shotgun (WGS) entry which is preliminary data.</text>
</comment>
<dbReference type="Proteomes" id="UP000654573">
    <property type="component" value="Unassembled WGS sequence"/>
</dbReference>
<evidence type="ECO:0000313" key="3">
    <source>
        <dbReference type="EMBL" id="MBC5672957.1"/>
    </source>
</evidence>
<keyword evidence="1" id="KW-0812">Transmembrane</keyword>
<dbReference type="Pfam" id="PF13490">
    <property type="entry name" value="zf-HC2"/>
    <property type="match status" value="1"/>
</dbReference>
<reference evidence="3 4" key="1">
    <citation type="submission" date="2020-08" db="EMBL/GenBank/DDBJ databases">
        <title>Genome public.</title>
        <authorList>
            <person name="Liu C."/>
            <person name="Sun Q."/>
        </authorList>
    </citation>
    <scope>NUCLEOTIDE SEQUENCE [LARGE SCALE GENOMIC DNA]</scope>
    <source>
        <strain evidence="3 4">NSJ-34</strain>
    </source>
</reference>
<protein>
    <submittedName>
        <fullName evidence="3">Zf-HC2 domain-containing protein</fullName>
    </submittedName>
</protein>
<evidence type="ECO:0000256" key="1">
    <source>
        <dbReference type="SAM" id="Phobius"/>
    </source>
</evidence>
<keyword evidence="1" id="KW-1133">Transmembrane helix</keyword>
<evidence type="ECO:0000313" key="4">
    <source>
        <dbReference type="Proteomes" id="UP000654573"/>
    </source>
</evidence>
<dbReference type="EMBL" id="JACOOU010000004">
    <property type="protein sequence ID" value="MBC5672957.1"/>
    <property type="molecule type" value="Genomic_DNA"/>
</dbReference>
<keyword evidence="1" id="KW-0472">Membrane</keyword>
<dbReference type="InterPro" id="IPR027383">
    <property type="entry name" value="Znf_put"/>
</dbReference>
<accession>A0ABR7FCM3</accession>
<keyword evidence="4" id="KW-1185">Reference proteome</keyword>
<organism evidence="3 4">
    <name type="scientific">Blautia celeris</name>
    <dbReference type="NCBI Taxonomy" id="2763026"/>
    <lineage>
        <taxon>Bacteria</taxon>
        <taxon>Bacillati</taxon>
        <taxon>Bacillota</taxon>
        <taxon>Clostridia</taxon>
        <taxon>Lachnospirales</taxon>
        <taxon>Lachnospiraceae</taxon>
        <taxon>Blautia</taxon>
    </lineage>
</organism>
<evidence type="ECO:0000259" key="2">
    <source>
        <dbReference type="Pfam" id="PF13490"/>
    </source>
</evidence>
<feature type="domain" description="Putative zinc-finger" evidence="2">
    <location>
        <begin position="7"/>
        <end position="40"/>
    </location>
</feature>
<sequence>MNKELPCYIISDLLPLYQDDILSEQTKKDIDRHLSQCKDCKKKMDDMKMQIDVQTSDVELKNNPLKKVRFYQKALTALGAIIAFILGACFPIAVLGLTVLERGEIANYQIQRVKSLWYVLASWSCVAGIIVCAVYFLLILLIRKMIRKNTAKKMFKRIY</sequence>
<feature type="transmembrane region" description="Helical" evidence="1">
    <location>
        <begin position="117"/>
        <end position="142"/>
    </location>
</feature>
<proteinExistence type="predicted"/>
<feature type="transmembrane region" description="Helical" evidence="1">
    <location>
        <begin position="74"/>
        <end position="97"/>
    </location>
</feature>
<dbReference type="RefSeq" id="WP_118593910.1">
    <property type="nucleotide sequence ID" value="NZ_JACOOU010000004.1"/>
</dbReference>
<gene>
    <name evidence="3" type="ORF">H8S76_11940</name>
</gene>
<name>A0ABR7FCM3_9FIRM</name>